<keyword evidence="2" id="KW-1185">Reference proteome</keyword>
<evidence type="ECO:0000313" key="2">
    <source>
        <dbReference type="Proteomes" id="UP001595925"/>
    </source>
</evidence>
<gene>
    <name evidence="1" type="ORF">ACFPFO_02225</name>
</gene>
<dbReference type="RefSeq" id="WP_224828077.1">
    <property type="nucleotide sequence ID" value="NZ_JAIVEF010000003.1"/>
</dbReference>
<comment type="caution">
    <text evidence="1">The sequence shown here is derived from an EMBL/GenBank/DDBJ whole genome shotgun (WGS) entry which is preliminary data.</text>
</comment>
<dbReference type="AlphaFoldDB" id="A0ABD5QAL7"/>
<evidence type="ECO:0008006" key="3">
    <source>
        <dbReference type="Google" id="ProtNLM"/>
    </source>
</evidence>
<dbReference type="EMBL" id="JBHSJG010000005">
    <property type="protein sequence ID" value="MFC4986612.1"/>
    <property type="molecule type" value="Genomic_DNA"/>
</dbReference>
<accession>A0ABD5QAL7</accession>
<reference evidence="1 2" key="1">
    <citation type="journal article" date="2019" name="Int. J. Syst. Evol. Microbiol.">
        <title>The Global Catalogue of Microorganisms (GCM) 10K type strain sequencing project: providing services to taxonomists for standard genome sequencing and annotation.</title>
        <authorList>
            <consortium name="The Broad Institute Genomics Platform"/>
            <consortium name="The Broad Institute Genome Sequencing Center for Infectious Disease"/>
            <person name="Wu L."/>
            <person name="Ma J."/>
        </authorList>
    </citation>
    <scope>NUCLEOTIDE SEQUENCE [LARGE SCALE GENOMIC DNA]</scope>
    <source>
        <strain evidence="1 2">CGMCC 1.15824</strain>
    </source>
</reference>
<dbReference type="Proteomes" id="UP001595925">
    <property type="component" value="Unassembled WGS sequence"/>
</dbReference>
<organism evidence="1 2">
    <name type="scientific">Saliphagus infecundisoli</name>
    <dbReference type="NCBI Taxonomy" id="1849069"/>
    <lineage>
        <taxon>Archaea</taxon>
        <taxon>Methanobacteriati</taxon>
        <taxon>Methanobacteriota</taxon>
        <taxon>Stenosarchaea group</taxon>
        <taxon>Halobacteria</taxon>
        <taxon>Halobacteriales</taxon>
        <taxon>Natrialbaceae</taxon>
        <taxon>Saliphagus</taxon>
    </lineage>
</organism>
<protein>
    <recommendedName>
        <fullName evidence="3">HTH iclR-type domain-containing protein</fullName>
    </recommendedName>
</protein>
<sequence length="218" mass="23138">MAESIVAAARDRMPLSEIVGAVAIAVVLSSLGYEETAIVPLLGVVLRPIATRAFDALDLGLTSLRILFGIFVAVAGASALSDGGESVWLGAVLLVAGSWLVLDTLYEYRHGEPTEPVSVEKEEDEPSMAEMQALGAHGRWVLETLQEADRPLTAGEIRTRTGLTEDELADVFEILEGNGTVEPMGTGYVIDESAMGLTGFVRSIGGRLLRPVRLFGPS</sequence>
<evidence type="ECO:0000313" key="1">
    <source>
        <dbReference type="EMBL" id="MFC4986612.1"/>
    </source>
</evidence>
<proteinExistence type="predicted"/>
<name>A0ABD5QAL7_9EURY</name>